<evidence type="ECO:0000313" key="3">
    <source>
        <dbReference type="EMBL" id="CAD9309073.1"/>
    </source>
</evidence>
<feature type="compositionally biased region" description="Acidic residues" evidence="2">
    <location>
        <begin position="289"/>
        <end position="306"/>
    </location>
</feature>
<gene>
    <name evidence="3" type="ORF">SSP0437_LOCUS12229</name>
</gene>
<protein>
    <submittedName>
        <fullName evidence="3">Uncharacterized protein</fullName>
    </submittedName>
</protein>
<feature type="compositionally biased region" description="Basic and acidic residues" evidence="2">
    <location>
        <begin position="260"/>
        <end position="278"/>
    </location>
</feature>
<name>A0A7S1YLY2_9EUKA</name>
<feature type="region of interest" description="Disordered" evidence="2">
    <location>
        <begin position="103"/>
        <end position="130"/>
    </location>
</feature>
<feature type="coiled-coil region" evidence="1">
    <location>
        <begin position="225"/>
        <end position="252"/>
    </location>
</feature>
<evidence type="ECO:0000256" key="2">
    <source>
        <dbReference type="SAM" id="MobiDB-lite"/>
    </source>
</evidence>
<sequence length="306" mass="34424">MESIEELRSKLEVLSGEIAYGSDRKGEEERLRQREEDEGGYFATAARAIGYFEATSEEERSRDEDRLVKLIAVAQQFVAFQREGDRQREQARRQLGSLVEERLSIWPGETGDNDDDDENALSSSSSQPDVRYDLAQQVQRALAAAGVDSADGEDGDASDDDEDARRRLSSYLRPSVLSSLSHPSLISHHISTVKSLCVLLDDVQSERDIADATLLREREHADVALERERERRKQCQDRVRVVEERMRLLEETVGVLRAVLGEREEAGKEGTEEGDKGAEGGQEVKQVEAEEEKEQAEEEEEEEEGA</sequence>
<dbReference type="AlphaFoldDB" id="A0A7S1YLY2"/>
<organism evidence="3">
    <name type="scientific">Sexangularia sp. CB-2014</name>
    <dbReference type="NCBI Taxonomy" id="1486929"/>
    <lineage>
        <taxon>Eukaryota</taxon>
        <taxon>Amoebozoa</taxon>
        <taxon>Tubulinea</taxon>
        <taxon>Elardia</taxon>
        <taxon>Arcellinida</taxon>
        <taxon>Arcellinida incertae sedis</taxon>
        <taxon>Sexangularia</taxon>
    </lineage>
</organism>
<reference evidence="3" key="1">
    <citation type="submission" date="2021-01" db="EMBL/GenBank/DDBJ databases">
        <authorList>
            <person name="Corre E."/>
            <person name="Pelletier E."/>
            <person name="Niang G."/>
            <person name="Scheremetjew M."/>
            <person name="Finn R."/>
            <person name="Kale V."/>
            <person name="Holt S."/>
            <person name="Cochrane G."/>
            <person name="Meng A."/>
            <person name="Brown T."/>
            <person name="Cohen L."/>
        </authorList>
    </citation>
    <scope>NUCLEOTIDE SEQUENCE</scope>
    <source>
        <strain evidence="3">ATCC 50979</strain>
    </source>
</reference>
<dbReference type="EMBL" id="HBGL01015604">
    <property type="protein sequence ID" value="CAD9309073.1"/>
    <property type="molecule type" value="Transcribed_RNA"/>
</dbReference>
<feature type="region of interest" description="Disordered" evidence="2">
    <location>
        <begin position="259"/>
        <end position="306"/>
    </location>
</feature>
<feature type="compositionally biased region" description="Acidic residues" evidence="2">
    <location>
        <begin position="150"/>
        <end position="162"/>
    </location>
</feature>
<feature type="region of interest" description="Disordered" evidence="2">
    <location>
        <begin position="143"/>
        <end position="165"/>
    </location>
</feature>
<keyword evidence="1" id="KW-0175">Coiled coil</keyword>
<proteinExistence type="predicted"/>
<accession>A0A7S1YLY2</accession>
<evidence type="ECO:0000256" key="1">
    <source>
        <dbReference type="SAM" id="Coils"/>
    </source>
</evidence>